<feature type="domain" description="Zinc finger DksA/TraR C4-type" evidence="6">
    <location>
        <begin position="91"/>
        <end position="121"/>
    </location>
</feature>
<dbReference type="AlphaFoldDB" id="A0A2M7VLJ4"/>
<protein>
    <recommendedName>
        <fullName evidence="6">Zinc finger DksA/TraR C4-type domain-containing protein</fullName>
    </recommendedName>
</protein>
<sequence length="123" mass="14452">MNKKLLEELKKNLEKEKSLIEKDLKGFAKKDEKLKGDWDTRFPKWDGEAGSSSLETMADEVEEYESLLPIEQTLELKLRNINLALEKMKKGKYGICEKCRKEIETERLKTIPEARYCLKCKPR</sequence>
<dbReference type="Pfam" id="PF01258">
    <property type="entry name" value="zf-dskA_traR"/>
    <property type="match status" value="1"/>
</dbReference>
<evidence type="ECO:0000256" key="4">
    <source>
        <dbReference type="PROSITE-ProRule" id="PRU00510"/>
    </source>
</evidence>
<evidence type="ECO:0000256" key="2">
    <source>
        <dbReference type="ARBA" id="ARBA00022771"/>
    </source>
</evidence>
<dbReference type="Gene3D" id="1.20.120.910">
    <property type="entry name" value="DksA, coiled-coil domain"/>
    <property type="match status" value="1"/>
</dbReference>
<evidence type="ECO:0000256" key="3">
    <source>
        <dbReference type="ARBA" id="ARBA00022833"/>
    </source>
</evidence>
<evidence type="ECO:0000313" key="8">
    <source>
        <dbReference type="Proteomes" id="UP000231469"/>
    </source>
</evidence>
<reference evidence="8" key="1">
    <citation type="submission" date="2017-09" db="EMBL/GenBank/DDBJ databases">
        <title>Depth-based differentiation of microbial function through sediment-hosted aquifers and enrichment of novel symbionts in the deep terrestrial subsurface.</title>
        <authorList>
            <person name="Probst A.J."/>
            <person name="Ladd B."/>
            <person name="Jarett J.K."/>
            <person name="Geller-Mcgrath D.E."/>
            <person name="Sieber C.M.K."/>
            <person name="Emerson J.B."/>
            <person name="Anantharaman K."/>
            <person name="Thomas B.C."/>
            <person name="Malmstrom R."/>
            <person name="Stieglmeier M."/>
            <person name="Klingl A."/>
            <person name="Woyke T."/>
            <person name="Ryan C.M."/>
            <person name="Banfield J.F."/>
        </authorList>
    </citation>
    <scope>NUCLEOTIDE SEQUENCE [LARGE SCALE GENOMIC DNA]</scope>
</reference>
<dbReference type="InterPro" id="IPR020458">
    <property type="entry name" value="Znf_DskA_TraR_CS"/>
</dbReference>
<dbReference type="PROSITE" id="PS51128">
    <property type="entry name" value="ZF_DKSA_2"/>
    <property type="match status" value="1"/>
</dbReference>
<evidence type="ECO:0000313" key="7">
    <source>
        <dbReference type="EMBL" id="PJA02519.1"/>
    </source>
</evidence>
<keyword evidence="1" id="KW-0479">Metal-binding</keyword>
<keyword evidence="3" id="KW-0862">Zinc</keyword>
<accession>A0A2M7VLJ4</accession>
<proteinExistence type="predicted"/>
<evidence type="ECO:0000256" key="5">
    <source>
        <dbReference type="SAM" id="Coils"/>
    </source>
</evidence>
<dbReference type="GO" id="GO:0008270">
    <property type="term" value="F:zinc ion binding"/>
    <property type="evidence" value="ECO:0007669"/>
    <property type="project" value="UniProtKB-KW"/>
</dbReference>
<feature type="zinc finger region" description="dksA C4-type" evidence="4">
    <location>
        <begin position="96"/>
        <end position="120"/>
    </location>
</feature>
<dbReference type="SUPFAM" id="SSF57716">
    <property type="entry name" value="Glucocorticoid receptor-like (DNA-binding domain)"/>
    <property type="match status" value="1"/>
</dbReference>
<comment type="caution">
    <text evidence="7">The sequence shown here is derived from an EMBL/GenBank/DDBJ whole genome shotgun (WGS) entry which is preliminary data.</text>
</comment>
<dbReference type="InterPro" id="IPR000962">
    <property type="entry name" value="Znf_DskA_TraR"/>
</dbReference>
<keyword evidence="5" id="KW-0175">Coiled coil</keyword>
<name>A0A2M7VLJ4_9BACT</name>
<keyword evidence="2" id="KW-0863">Zinc-finger</keyword>
<evidence type="ECO:0000256" key="1">
    <source>
        <dbReference type="ARBA" id="ARBA00022723"/>
    </source>
</evidence>
<feature type="coiled-coil region" evidence="5">
    <location>
        <begin position="2"/>
        <end position="30"/>
    </location>
</feature>
<dbReference type="EMBL" id="PFPS01000015">
    <property type="protein sequence ID" value="PJA02519.1"/>
    <property type="molecule type" value="Genomic_DNA"/>
</dbReference>
<dbReference type="PANTHER" id="PTHR33823">
    <property type="entry name" value="RNA POLYMERASE-BINDING TRANSCRIPTION FACTOR DKSA-RELATED"/>
    <property type="match status" value="1"/>
</dbReference>
<dbReference type="PROSITE" id="PS01102">
    <property type="entry name" value="ZF_DKSA_1"/>
    <property type="match status" value="1"/>
</dbReference>
<organism evidence="7 8">
    <name type="scientific">bacterium (Candidatus Gribaldobacteria) CG_4_10_14_0_2_um_filter_36_18</name>
    <dbReference type="NCBI Taxonomy" id="2014264"/>
    <lineage>
        <taxon>Bacteria</taxon>
        <taxon>Candidatus Gribaldobacteria</taxon>
    </lineage>
</organism>
<dbReference type="Proteomes" id="UP000231469">
    <property type="component" value="Unassembled WGS sequence"/>
</dbReference>
<gene>
    <name evidence="7" type="ORF">COX73_00355</name>
</gene>
<dbReference type="PANTHER" id="PTHR33823:SF4">
    <property type="entry name" value="GENERAL STRESS PROTEIN 16O"/>
    <property type="match status" value="1"/>
</dbReference>
<evidence type="ECO:0000259" key="6">
    <source>
        <dbReference type="Pfam" id="PF01258"/>
    </source>
</evidence>